<evidence type="ECO:0000256" key="14">
    <source>
        <dbReference type="SAM" id="MobiDB-lite"/>
    </source>
</evidence>
<dbReference type="GO" id="GO:0033192">
    <property type="term" value="F:calmodulin-dependent protein phosphatase activity"/>
    <property type="evidence" value="ECO:0007669"/>
    <property type="project" value="InterPro"/>
</dbReference>
<evidence type="ECO:0000256" key="6">
    <source>
        <dbReference type="ARBA" id="ARBA00022801"/>
    </source>
</evidence>
<evidence type="ECO:0000313" key="16">
    <source>
        <dbReference type="EMBL" id="PJF19871.1"/>
    </source>
</evidence>
<sequence>MRLNIVEVPEVATAVPSDEQLFPNGGAPDAKFLRHHFFQEGKLTNEQTLKLIEDGTRILRSEPNLLRTDAPITVCGDIHGQYFDLLKLFDISGGEPPAHKYIFLGDYVDRGYFSLECYLYLLALKINYPDQIYMLRGNHECRHLTKHFTFKLECTFKYGEAIYDACMTSFDSLPIAAVVNKQFFCVHGGISPSLKTPDDVNSFDRFREPPKSGIMCDLLWTDPTEDYGTEDHDDEFVHNGARGCSYRYSYKAVCNFISRNHLLSVIRGHEAQDAGFRLYRQAEQSEFPSLITLFSAANYVDVYNNKGAVMKYDGKVMNIRQFNCAPHPYFLPKFMNVFDWSLPFVGEKIADLLMAVLNVPSLNMKLATLSDDQRTQLEREKKIKMDVIKSKIRAIGRVNKMFATVRDERETLTELMNVMGTTIVPASYLTLGHEDLRKAIRSFEQARRSDSINEMLPPDDDTGSVISLALSDSSSTKMNIDQQNAPHVESPTPQIQGRE</sequence>
<evidence type="ECO:0000256" key="7">
    <source>
        <dbReference type="ARBA" id="ARBA00022833"/>
    </source>
</evidence>
<comment type="caution">
    <text evidence="16">The sequence shown here is derived from an EMBL/GenBank/DDBJ whole genome shotgun (WGS) entry which is preliminary data.</text>
</comment>
<dbReference type="PANTHER" id="PTHR45673">
    <property type="entry name" value="SERINE/THREONINE-PROTEIN PHOSPHATASE 2B CATALYTIC SUBUNIT 1-RELATED"/>
    <property type="match status" value="1"/>
</dbReference>
<feature type="compositionally biased region" description="Polar residues" evidence="14">
    <location>
        <begin position="476"/>
        <end position="499"/>
    </location>
</feature>
<comment type="catalytic activity">
    <reaction evidence="11">
        <text>O-phospho-L-seryl-[protein] + H2O = L-seryl-[protein] + phosphate</text>
        <dbReference type="Rhea" id="RHEA:20629"/>
        <dbReference type="Rhea" id="RHEA-COMP:9863"/>
        <dbReference type="Rhea" id="RHEA-COMP:11604"/>
        <dbReference type="ChEBI" id="CHEBI:15377"/>
        <dbReference type="ChEBI" id="CHEBI:29999"/>
        <dbReference type="ChEBI" id="CHEBI:43474"/>
        <dbReference type="ChEBI" id="CHEBI:83421"/>
        <dbReference type="EC" id="3.1.3.16"/>
    </reaction>
</comment>
<dbReference type="EMBL" id="MTSL01000035">
    <property type="protein sequence ID" value="PJF19871.1"/>
    <property type="molecule type" value="Genomic_DNA"/>
</dbReference>
<dbReference type="PRINTS" id="PR00114">
    <property type="entry name" value="STPHPHTASE"/>
</dbReference>
<evidence type="ECO:0000256" key="12">
    <source>
        <dbReference type="ARBA" id="ARBA00048336"/>
    </source>
</evidence>
<keyword evidence="7" id="KW-0862">Zinc</keyword>
<dbReference type="Gene3D" id="3.60.21.10">
    <property type="match status" value="1"/>
</dbReference>
<dbReference type="GO" id="GO:0097720">
    <property type="term" value="P:calcineurin-mediated signaling"/>
    <property type="evidence" value="ECO:0007669"/>
    <property type="project" value="InterPro"/>
</dbReference>
<proteinExistence type="inferred from homology"/>
<gene>
    <name evidence="16" type="ORF">PSACC_00316</name>
</gene>
<dbReference type="PROSITE" id="PS00125">
    <property type="entry name" value="SER_THR_PHOSPHATASE"/>
    <property type="match status" value="1"/>
</dbReference>
<keyword evidence="5" id="KW-0479">Metal-binding</keyword>
<keyword evidence="10" id="KW-0408">Iron</keyword>
<dbReference type="EC" id="3.1.3.16" evidence="13"/>
<evidence type="ECO:0000256" key="3">
    <source>
        <dbReference type="ARBA" id="ARBA00009905"/>
    </source>
</evidence>
<evidence type="ECO:0000256" key="1">
    <source>
        <dbReference type="ARBA" id="ARBA00001947"/>
    </source>
</evidence>
<comment type="cofactor">
    <cofactor evidence="2">
        <name>Fe(3+)</name>
        <dbReference type="ChEBI" id="CHEBI:29034"/>
    </cofactor>
</comment>
<dbReference type="InterPro" id="IPR041751">
    <property type="entry name" value="MPP_PP2B"/>
</dbReference>
<dbReference type="Pfam" id="PF00149">
    <property type="entry name" value="Metallophos"/>
    <property type="match status" value="1"/>
</dbReference>
<dbReference type="STRING" id="1246581.A0A2H9TQ39"/>
<evidence type="ECO:0000256" key="10">
    <source>
        <dbReference type="ARBA" id="ARBA00023004"/>
    </source>
</evidence>
<evidence type="ECO:0000256" key="4">
    <source>
        <dbReference type="ARBA" id="ARBA00011112"/>
    </source>
</evidence>
<dbReference type="InterPro" id="IPR029052">
    <property type="entry name" value="Metallo-depent_PP-like"/>
</dbReference>
<evidence type="ECO:0000256" key="9">
    <source>
        <dbReference type="ARBA" id="ARBA00022912"/>
    </source>
</evidence>
<evidence type="ECO:0000256" key="5">
    <source>
        <dbReference type="ARBA" id="ARBA00022723"/>
    </source>
</evidence>
<reference evidence="16 17" key="1">
    <citation type="submission" date="2016-10" db="EMBL/GenBank/DDBJ databases">
        <title>The genome of Paramicrosporidium saccamoebae is the missing link in understanding Cryptomycota and Microsporidia evolution.</title>
        <authorList>
            <person name="Quandt C.A."/>
            <person name="Beaudet D."/>
            <person name="Corsaro D."/>
            <person name="Michel R."/>
            <person name="Corradi N."/>
            <person name="James T."/>
        </authorList>
    </citation>
    <scope>NUCLEOTIDE SEQUENCE [LARGE SCALE GENOMIC DNA]</scope>
    <source>
        <strain evidence="16 17">KSL3</strain>
    </source>
</reference>
<comment type="subunit">
    <text evidence="4">Composed of two components (A and B), the A component is the catalytic subunit and the B component confers calcium sensitivity.</text>
</comment>
<keyword evidence="8" id="KW-0112">Calmodulin-binding</keyword>
<name>A0A2H9TQ39_9FUNG</name>
<evidence type="ECO:0000256" key="2">
    <source>
        <dbReference type="ARBA" id="ARBA00001965"/>
    </source>
</evidence>
<dbReference type="CDD" id="cd07416">
    <property type="entry name" value="MPP_PP2B"/>
    <property type="match status" value="1"/>
</dbReference>
<dbReference type="InterPro" id="IPR006186">
    <property type="entry name" value="Ser/Thr-sp_prot-phosphatase"/>
</dbReference>
<dbReference type="SUPFAM" id="SSF56300">
    <property type="entry name" value="Metallo-dependent phosphatases"/>
    <property type="match status" value="1"/>
</dbReference>
<keyword evidence="9" id="KW-0904">Protein phosphatase</keyword>
<feature type="domain" description="Serine/threonine specific protein phosphatases" evidence="15">
    <location>
        <begin position="135"/>
        <end position="140"/>
    </location>
</feature>
<dbReference type="InterPro" id="IPR043360">
    <property type="entry name" value="PP2B"/>
</dbReference>
<comment type="catalytic activity">
    <reaction evidence="12 13">
        <text>O-phospho-L-threonyl-[protein] + H2O = L-threonyl-[protein] + phosphate</text>
        <dbReference type="Rhea" id="RHEA:47004"/>
        <dbReference type="Rhea" id="RHEA-COMP:11060"/>
        <dbReference type="Rhea" id="RHEA-COMP:11605"/>
        <dbReference type="ChEBI" id="CHEBI:15377"/>
        <dbReference type="ChEBI" id="CHEBI:30013"/>
        <dbReference type="ChEBI" id="CHEBI:43474"/>
        <dbReference type="ChEBI" id="CHEBI:61977"/>
        <dbReference type="EC" id="3.1.3.16"/>
    </reaction>
</comment>
<evidence type="ECO:0000256" key="11">
    <source>
        <dbReference type="ARBA" id="ARBA00047761"/>
    </source>
</evidence>
<evidence type="ECO:0000256" key="8">
    <source>
        <dbReference type="ARBA" id="ARBA00022860"/>
    </source>
</evidence>
<feature type="region of interest" description="Disordered" evidence="14">
    <location>
        <begin position="471"/>
        <end position="499"/>
    </location>
</feature>
<evidence type="ECO:0000259" key="15">
    <source>
        <dbReference type="PROSITE" id="PS00125"/>
    </source>
</evidence>
<accession>A0A2H9TQ39</accession>
<comment type="cofactor">
    <cofactor evidence="1">
        <name>Zn(2+)</name>
        <dbReference type="ChEBI" id="CHEBI:29105"/>
    </cofactor>
</comment>
<dbReference type="GO" id="GO:0046872">
    <property type="term" value="F:metal ion binding"/>
    <property type="evidence" value="ECO:0007669"/>
    <property type="project" value="UniProtKB-KW"/>
</dbReference>
<protein>
    <recommendedName>
        <fullName evidence="13">Serine/threonine-protein phosphatase</fullName>
        <ecNumber evidence="13">3.1.3.16</ecNumber>
    </recommendedName>
</protein>
<keyword evidence="17" id="KW-1185">Reference proteome</keyword>
<dbReference type="SMART" id="SM00156">
    <property type="entry name" value="PP2Ac"/>
    <property type="match status" value="1"/>
</dbReference>
<dbReference type="OrthoDB" id="5593063at2759"/>
<evidence type="ECO:0000313" key="17">
    <source>
        <dbReference type="Proteomes" id="UP000240830"/>
    </source>
</evidence>
<organism evidence="16 17">
    <name type="scientific">Paramicrosporidium saccamoebae</name>
    <dbReference type="NCBI Taxonomy" id="1246581"/>
    <lineage>
        <taxon>Eukaryota</taxon>
        <taxon>Fungi</taxon>
        <taxon>Fungi incertae sedis</taxon>
        <taxon>Cryptomycota</taxon>
        <taxon>Cryptomycota incertae sedis</taxon>
        <taxon>Paramicrosporidium</taxon>
    </lineage>
</organism>
<dbReference type="Proteomes" id="UP000240830">
    <property type="component" value="Unassembled WGS sequence"/>
</dbReference>
<keyword evidence="6 13" id="KW-0378">Hydrolase</keyword>
<evidence type="ECO:0000256" key="13">
    <source>
        <dbReference type="RuleBase" id="RU004273"/>
    </source>
</evidence>
<dbReference type="AlphaFoldDB" id="A0A2H9TQ39"/>
<comment type="similarity">
    <text evidence="3">Belongs to the PPP phosphatase family. PP-2B subfamily.</text>
</comment>
<dbReference type="GO" id="GO:0005516">
    <property type="term" value="F:calmodulin binding"/>
    <property type="evidence" value="ECO:0007669"/>
    <property type="project" value="UniProtKB-KW"/>
</dbReference>
<dbReference type="InterPro" id="IPR004843">
    <property type="entry name" value="Calcineurin-like_PHP"/>
</dbReference>